<protein>
    <recommendedName>
        <fullName evidence="3">Outer membrane efflux protein</fullName>
    </recommendedName>
</protein>
<proteinExistence type="predicted"/>
<evidence type="ECO:0008006" key="3">
    <source>
        <dbReference type="Google" id="ProtNLM"/>
    </source>
</evidence>
<organism evidence="1 2">
    <name type="scientific">Bythopirellula polymerisocia</name>
    <dbReference type="NCBI Taxonomy" id="2528003"/>
    <lineage>
        <taxon>Bacteria</taxon>
        <taxon>Pseudomonadati</taxon>
        <taxon>Planctomycetota</taxon>
        <taxon>Planctomycetia</taxon>
        <taxon>Pirellulales</taxon>
        <taxon>Lacipirellulaceae</taxon>
        <taxon>Bythopirellula</taxon>
    </lineage>
</organism>
<dbReference type="OrthoDB" id="240583at2"/>
<comment type="caution">
    <text evidence="1">The sequence shown here is derived from an EMBL/GenBank/DDBJ whole genome shotgun (WGS) entry which is preliminary data.</text>
</comment>
<dbReference type="SUPFAM" id="SSF56954">
    <property type="entry name" value="Outer membrane efflux proteins (OEP)"/>
    <property type="match status" value="2"/>
</dbReference>
<dbReference type="EMBL" id="SJPS01000004">
    <property type="protein sequence ID" value="TWU25995.1"/>
    <property type="molecule type" value="Genomic_DNA"/>
</dbReference>
<sequence>MVFAEKIGRLLPALQASLDNYRSGPIEPPALVIMQLRILAIIVIFPLAAVLAGCACPCAKCGVPRTPHAPCIHDLCDCNQAPPDLAAEIPRAGELLPLPAPTETYQLLDAATCQCNAATNNAVANMVELESHWATVIIECDTKSVQENFCLDRDLLSIHACQLRNESAAVALTAYYQLAGLEAQHHYLQHASKESEKTLARVQNMRESGIELPEGIDRTTILKQINQMEDRLTQMEYLRLQLNGQLHQLIGCPINEHAFYWPAIEWYPDMTPVDAELELAMGLQNRQDLQGLELLLCNLEKVTLPVARAVLHYADSTVGSAEPRSGIIHALRCCKCNEHEVPVRCRQLAIFYDDTEDKATAEIKNAVYKIGLQQHRVVIAQQTVLDLRQKLEDLTKTREVNDVAVFQLSSLRIEIDQAETELIEQVIGLKLAQVELKKAKGMLANECGYVPKLCLEGCCNGACMRCEGGLGFGSQSSTCRSGCSKPSSRCE</sequence>
<evidence type="ECO:0000313" key="1">
    <source>
        <dbReference type="EMBL" id="TWU25995.1"/>
    </source>
</evidence>
<keyword evidence="2" id="KW-1185">Reference proteome</keyword>
<gene>
    <name evidence="1" type="ORF">Pla144_32100</name>
</gene>
<dbReference type="RefSeq" id="WP_146451550.1">
    <property type="nucleotide sequence ID" value="NZ_SJPS01000004.1"/>
</dbReference>
<accession>A0A5C6CPN8</accession>
<dbReference type="Proteomes" id="UP000318437">
    <property type="component" value="Unassembled WGS sequence"/>
</dbReference>
<dbReference type="Gene3D" id="1.20.1600.10">
    <property type="entry name" value="Outer membrane efflux proteins (OEP)"/>
    <property type="match status" value="2"/>
</dbReference>
<reference evidence="1 2" key="1">
    <citation type="submission" date="2019-02" db="EMBL/GenBank/DDBJ databases">
        <title>Deep-cultivation of Planctomycetes and their phenomic and genomic characterization uncovers novel biology.</title>
        <authorList>
            <person name="Wiegand S."/>
            <person name="Jogler M."/>
            <person name="Boedeker C."/>
            <person name="Pinto D."/>
            <person name="Vollmers J."/>
            <person name="Rivas-Marin E."/>
            <person name="Kohn T."/>
            <person name="Peeters S.H."/>
            <person name="Heuer A."/>
            <person name="Rast P."/>
            <person name="Oberbeckmann S."/>
            <person name="Bunk B."/>
            <person name="Jeske O."/>
            <person name="Meyerdierks A."/>
            <person name="Storesund J.E."/>
            <person name="Kallscheuer N."/>
            <person name="Luecker S."/>
            <person name="Lage O.M."/>
            <person name="Pohl T."/>
            <person name="Merkel B.J."/>
            <person name="Hornburger P."/>
            <person name="Mueller R.-W."/>
            <person name="Bruemmer F."/>
            <person name="Labrenz M."/>
            <person name="Spormann A.M."/>
            <person name="Op Den Camp H."/>
            <person name="Overmann J."/>
            <person name="Amann R."/>
            <person name="Jetten M.S.M."/>
            <person name="Mascher T."/>
            <person name="Medema M.H."/>
            <person name="Devos D.P."/>
            <person name="Kaster A.-K."/>
            <person name="Ovreas L."/>
            <person name="Rohde M."/>
            <person name="Galperin M.Y."/>
            <person name="Jogler C."/>
        </authorList>
    </citation>
    <scope>NUCLEOTIDE SEQUENCE [LARGE SCALE GENOMIC DNA]</scope>
    <source>
        <strain evidence="1 2">Pla144</strain>
    </source>
</reference>
<dbReference type="AlphaFoldDB" id="A0A5C6CPN8"/>
<evidence type="ECO:0000313" key="2">
    <source>
        <dbReference type="Proteomes" id="UP000318437"/>
    </source>
</evidence>
<name>A0A5C6CPN8_9BACT</name>